<sequence length="137" mass="14903">MRGFTLLELLVVISIIGMLAALSLPNFMSARERARDAQRKSDLKQIQKALELYKLDQSPPAFPAILPAPGTAWTVGSNTYMNKFPGDLSAPYFYFPDNVNLTYELAACLENQADTDGAGCPGGYTCSSGICYIVNEP</sequence>
<dbReference type="PROSITE" id="PS00409">
    <property type="entry name" value="PROKAR_NTER_METHYL"/>
    <property type="match status" value="1"/>
</dbReference>
<comment type="caution">
    <text evidence="7">The sequence shown here is derived from an EMBL/GenBank/DDBJ whole genome shotgun (WGS) entry which is preliminary data.</text>
</comment>
<gene>
    <name evidence="7" type="ORF">A2774_01290</name>
</gene>
<dbReference type="GO" id="GO:0015628">
    <property type="term" value="P:protein secretion by the type II secretion system"/>
    <property type="evidence" value="ECO:0007669"/>
    <property type="project" value="InterPro"/>
</dbReference>
<evidence type="ECO:0000256" key="1">
    <source>
        <dbReference type="ARBA" id="ARBA00004167"/>
    </source>
</evidence>
<keyword evidence="4 6" id="KW-1133">Transmembrane helix</keyword>
<evidence type="ECO:0000256" key="4">
    <source>
        <dbReference type="ARBA" id="ARBA00022989"/>
    </source>
</evidence>
<protein>
    <recommendedName>
        <fullName evidence="9">Type II secretion system protein GspG C-terminal domain-containing protein</fullName>
    </recommendedName>
</protein>
<evidence type="ECO:0000313" key="8">
    <source>
        <dbReference type="Proteomes" id="UP000177208"/>
    </source>
</evidence>
<keyword evidence="5 6" id="KW-0472">Membrane</keyword>
<dbReference type="Gene3D" id="3.30.700.10">
    <property type="entry name" value="Glycoprotein, Type 4 Pilin"/>
    <property type="match status" value="1"/>
</dbReference>
<dbReference type="InterPro" id="IPR000983">
    <property type="entry name" value="Bac_GSPG_pilin"/>
</dbReference>
<dbReference type="InterPro" id="IPR012902">
    <property type="entry name" value="N_methyl_site"/>
</dbReference>
<dbReference type="InterPro" id="IPR045584">
    <property type="entry name" value="Pilin-like"/>
</dbReference>
<evidence type="ECO:0000256" key="3">
    <source>
        <dbReference type="ARBA" id="ARBA00022692"/>
    </source>
</evidence>
<proteinExistence type="predicted"/>
<dbReference type="GO" id="GO:0016020">
    <property type="term" value="C:membrane"/>
    <property type="evidence" value="ECO:0007669"/>
    <property type="project" value="UniProtKB-SubCell"/>
</dbReference>
<dbReference type="SUPFAM" id="SSF54523">
    <property type="entry name" value="Pili subunits"/>
    <property type="match status" value="1"/>
</dbReference>
<evidence type="ECO:0000313" key="7">
    <source>
        <dbReference type="EMBL" id="OGK17044.1"/>
    </source>
</evidence>
<dbReference type="NCBIfam" id="TIGR02532">
    <property type="entry name" value="IV_pilin_GFxxxE"/>
    <property type="match status" value="1"/>
</dbReference>
<evidence type="ECO:0000256" key="5">
    <source>
        <dbReference type="ARBA" id="ARBA00023136"/>
    </source>
</evidence>
<dbReference type="GO" id="GO:0015627">
    <property type="term" value="C:type II protein secretion system complex"/>
    <property type="evidence" value="ECO:0007669"/>
    <property type="project" value="InterPro"/>
</dbReference>
<organism evidence="7 8">
    <name type="scientific">Candidatus Roizmanbacteria bacterium RIFCSPHIGHO2_01_FULL_39_12c</name>
    <dbReference type="NCBI Taxonomy" id="1802031"/>
    <lineage>
        <taxon>Bacteria</taxon>
        <taxon>Candidatus Roizmaniibacteriota</taxon>
    </lineage>
</organism>
<keyword evidence="3 6" id="KW-0812">Transmembrane</keyword>
<dbReference type="PANTHER" id="PTHR30093">
    <property type="entry name" value="GENERAL SECRETION PATHWAY PROTEIN G"/>
    <property type="match status" value="1"/>
</dbReference>
<dbReference type="PANTHER" id="PTHR30093:SF44">
    <property type="entry name" value="TYPE II SECRETION SYSTEM CORE PROTEIN G"/>
    <property type="match status" value="1"/>
</dbReference>
<dbReference type="PRINTS" id="PR00813">
    <property type="entry name" value="BCTERIALGSPG"/>
</dbReference>
<evidence type="ECO:0000256" key="2">
    <source>
        <dbReference type="ARBA" id="ARBA00022481"/>
    </source>
</evidence>
<dbReference type="EMBL" id="MFZG01000014">
    <property type="protein sequence ID" value="OGK17044.1"/>
    <property type="molecule type" value="Genomic_DNA"/>
</dbReference>
<dbReference type="AlphaFoldDB" id="A0A1F7GDV5"/>
<evidence type="ECO:0000256" key="6">
    <source>
        <dbReference type="SAM" id="Phobius"/>
    </source>
</evidence>
<keyword evidence="2" id="KW-0488">Methylation</keyword>
<comment type="subcellular location">
    <subcellularLocation>
        <location evidence="1">Membrane</location>
        <topology evidence="1">Single-pass membrane protein</topology>
    </subcellularLocation>
</comment>
<reference evidence="7 8" key="1">
    <citation type="journal article" date="2016" name="Nat. Commun.">
        <title>Thousands of microbial genomes shed light on interconnected biogeochemical processes in an aquifer system.</title>
        <authorList>
            <person name="Anantharaman K."/>
            <person name="Brown C.T."/>
            <person name="Hug L.A."/>
            <person name="Sharon I."/>
            <person name="Castelle C.J."/>
            <person name="Probst A.J."/>
            <person name="Thomas B.C."/>
            <person name="Singh A."/>
            <person name="Wilkins M.J."/>
            <person name="Karaoz U."/>
            <person name="Brodie E.L."/>
            <person name="Williams K.H."/>
            <person name="Hubbard S.S."/>
            <person name="Banfield J.F."/>
        </authorList>
    </citation>
    <scope>NUCLEOTIDE SEQUENCE [LARGE SCALE GENOMIC DNA]</scope>
</reference>
<evidence type="ECO:0008006" key="9">
    <source>
        <dbReference type="Google" id="ProtNLM"/>
    </source>
</evidence>
<dbReference type="Proteomes" id="UP000177208">
    <property type="component" value="Unassembled WGS sequence"/>
</dbReference>
<dbReference type="Pfam" id="PF07963">
    <property type="entry name" value="N_methyl"/>
    <property type="match status" value="1"/>
</dbReference>
<feature type="transmembrane region" description="Helical" evidence="6">
    <location>
        <begin position="6"/>
        <end position="25"/>
    </location>
</feature>
<accession>A0A1F7GDV5</accession>
<name>A0A1F7GDV5_9BACT</name>